<dbReference type="AlphaFoldDB" id="A0A4Q4KK03"/>
<evidence type="ECO:0000313" key="3">
    <source>
        <dbReference type="Proteomes" id="UP000293952"/>
    </source>
</evidence>
<gene>
    <name evidence="2" type="ORF">ERX46_11390</name>
</gene>
<keyword evidence="3" id="KW-1185">Reference proteome</keyword>
<name>A0A4Q4KK03_9FLAO</name>
<feature type="transmembrane region" description="Helical" evidence="1">
    <location>
        <begin position="12"/>
        <end position="33"/>
    </location>
</feature>
<evidence type="ECO:0000313" key="2">
    <source>
        <dbReference type="EMBL" id="RYM33535.1"/>
    </source>
</evidence>
<dbReference type="OrthoDB" id="1467431at2"/>
<keyword evidence="1" id="KW-0472">Membrane</keyword>
<sequence length="131" mass="15307">MVLLVIDIKQAIANIAWITLFISLFLIAYRILVRRMKSGQIEKKLYLTLHPIEKDPALGVVPIFMEMNTPMNVEVSVFSTDDSIHKVIEHKTYKKGGNIIQFDTRNFENGFYFYQAKTENQKTRKLIEIRN</sequence>
<proteinExistence type="predicted"/>
<dbReference type="RefSeq" id="WP_130093995.1">
    <property type="nucleotide sequence ID" value="NZ_SETE01000004.1"/>
</dbReference>
<comment type="caution">
    <text evidence="2">The sequence shown here is derived from an EMBL/GenBank/DDBJ whole genome shotgun (WGS) entry which is preliminary data.</text>
</comment>
<organism evidence="2 3">
    <name type="scientific">Brumimicrobium glaciale</name>
    <dbReference type="NCBI Taxonomy" id="200475"/>
    <lineage>
        <taxon>Bacteria</taxon>
        <taxon>Pseudomonadati</taxon>
        <taxon>Bacteroidota</taxon>
        <taxon>Flavobacteriia</taxon>
        <taxon>Flavobacteriales</taxon>
        <taxon>Crocinitomicaceae</taxon>
        <taxon>Brumimicrobium</taxon>
    </lineage>
</organism>
<evidence type="ECO:0000256" key="1">
    <source>
        <dbReference type="SAM" id="Phobius"/>
    </source>
</evidence>
<protein>
    <recommendedName>
        <fullName evidence="4">T9SS type A sorting domain-containing protein</fullName>
    </recommendedName>
</protein>
<reference evidence="2 3" key="1">
    <citation type="submission" date="2019-02" db="EMBL/GenBank/DDBJ databases">
        <title>Genome sequence of the sea-ice species Brumimicrobium glaciale.</title>
        <authorList>
            <person name="Bowman J.P."/>
        </authorList>
    </citation>
    <scope>NUCLEOTIDE SEQUENCE [LARGE SCALE GENOMIC DNA]</scope>
    <source>
        <strain evidence="2 3">IC156</strain>
    </source>
</reference>
<dbReference type="EMBL" id="SETE01000004">
    <property type="protein sequence ID" value="RYM33535.1"/>
    <property type="molecule type" value="Genomic_DNA"/>
</dbReference>
<accession>A0A4Q4KK03</accession>
<keyword evidence="1" id="KW-0812">Transmembrane</keyword>
<keyword evidence="1" id="KW-1133">Transmembrane helix</keyword>
<dbReference type="Proteomes" id="UP000293952">
    <property type="component" value="Unassembled WGS sequence"/>
</dbReference>
<evidence type="ECO:0008006" key="4">
    <source>
        <dbReference type="Google" id="ProtNLM"/>
    </source>
</evidence>